<dbReference type="InterPro" id="IPR024983">
    <property type="entry name" value="CHAT_dom"/>
</dbReference>
<evidence type="ECO:0000313" key="2">
    <source>
        <dbReference type="EMBL" id="RKR88266.1"/>
    </source>
</evidence>
<reference evidence="2 3" key="1">
    <citation type="submission" date="2018-10" db="EMBL/GenBank/DDBJ databases">
        <title>Sequencing the genomes of 1000 actinobacteria strains.</title>
        <authorList>
            <person name="Klenk H.-P."/>
        </authorList>
    </citation>
    <scope>NUCLEOTIDE SEQUENCE [LARGE SCALE GENOMIC DNA]</scope>
    <source>
        <strain evidence="2 3">DSM 45175</strain>
    </source>
</reference>
<accession>A0A495JGZ3</accession>
<name>A0A495JGZ3_9ACTN</name>
<organism evidence="2 3">
    <name type="scientific">Micromonospora pisi</name>
    <dbReference type="NCBI Taxonomy" id="589240"/>
    <lineage>
        <taxon>Bacteria</taxon>
        <taxon>Bacillati</taxon>
        <taxon>Actinomycetota</taxon>
        <taxon>Actinomycetes</taxon>
        <taxon>Micromonosporales</taxon>
        <taxon>Micromonosporaceae</taxon>
        <taxon>Micromonospora</taxon>
    </lineage>
</organism>
<dbReference type="EMBL" id="RBKT01000001">
    <property type="protein sequence ID" value="RKR88266.1"/>
    <property type="molecule type" value="Genomic_DNA"/>
</dbReference>
<dbReference type="SUPFAM" id="SSF48452">
    <property type="entry name" value="TPR-like"/>
    <property type="match status" value="1"/>
</dbReference>
<dbReference type="InterPro" id="IPR011990">
    <property type="entry name" value="TPR-like_helical_dom_sf"/>
</dbReference>
<evidence type="ECO:0000313" key="3">
    <source>
        <dbReference type="Proteomes" id="UP000277671"/>
    </source>
</evidence>
<comment type="caution">
    <text evidence="2">The sequence shown here is derived from an EMBL/GenBank/DDBJ whole genome shotgun (WGS) entry which is preliminary data.</text>
</comment>
<dbReference type="Gene3D" id="1.25.40.10">
    <property type="entry name" value="Tetratricopeptide repeat domain"/>
    <property type="match status" value="2"/>
</dbReference>
<dbReference type="SUPFAM" id="SSF52540">
    <property type="entry name" value="P-loop containing nucleoside triphosphate hydrolases"/>
    <property type="match status" value="1"/>
</dbReference>
<dbReference type="InterPro" id="IPR019734">
    <property type="entry name" value="TPR_rpt"/>
</dbReference>
<gene>
    <name evidence="2" type="ORF">BDK92_2574</name>
</gene>
<protein>
    <submittedName>
        <fullName evidence="2">CHAT domain-containing protein</fullName>
    </submittedName>
</protein>
<dbReference type="Proteomes" id="UP000277671">
    <property type="component" value="Unassembled WGS sequence"/>
</dbReference>
<dbReference type="PANTHER" id="PTHR47691">
    <property type="entry name" value="REGULATOR-RELATED"/>
    <property type="match status" value="1"/>
</dbReference>
<dbReference type="PANTHER" id="PTHR47691:SF3">
    <property type="entry name" value="HTH-TYPE TRANSCRIPTIONAL REGULATOR RV0890C-RELATED"/>
    <property type="match status" value="1"/>
</dbReference>
<feature type="domain" description="CHAT" evidence="1">
    <location>
        <begin position="213"/>
        <end position="479"/>
    </location>
</feature>
<proteinExistence type="predicted"/>
<dbReference type="InterPro" id="IPR027417">
    <property type="entry name" value="P-loop_NTPase"/>
</dbReference>
<evidence type="ECO:0000259" key="1">
    <source>
        <dbReference type="Pfam" id="PF12770"/>
    </source>
</evidence>
<dbReference type="Gene3D" id="3.40.50.300">
    <property type="entry name" value="P-loop containing nucleotide triphosphate hydrolases"/>
    <property type="match status" value="1"/>
</dbReference>
<dbReference type="Pfam" id="PF12770">
    <property type="entry name" value="CHAT"/>
    <property type="match status" value="1"/>
</dbReference>
<keyword evidence="3" id="KW-1185">Reference proteome</keyword>
<sequence length="1392" mass="149677">MLRMTSGAGRILISYAPDDAVHVDAVRDLWILLRAGGLDVELPTPAELAGLELDGPDLVVLIGSPLYREVAAAADPADADPDLWRAARAIGDMLDDAEKAAVVLPVVLPGGTVRDLPAILSGHTGTRHRLRTLSRRGVAALVAELHRRCGTVDSTPRHELCLEVSVAQSRVRSTATLAGTLLCERDEPLPFGRDEVWSLLDLPDADARLARLGQRLSAALFDADSLDQLTTLVAEATEGTVIDVVVTADGPAHELPFEMIRLTDQRVLAAVEGVRFTRTMAGLPDRVHPPTPGPLKILVAVGAPEHTASPALDIEAEMQAIVSVVGGLGRAEVTILEVAGPQEIADALRRDAYHVLHLSAHGSPYGVELEDRDGNAVEVQAEDLVRALRRGGRPVPLIVLSSCGGAADADAGLAATLLRHGAIRVIAMQTTVTDRYATSLITSVYRTLAEENTSVAVALAEARSEMYEEAVRAESSSRPEYAVPTLFATGDGPLWDAVARPEPLSNPTELPTGVGVRELALGELVGRRGELRVVLRTLRDEVAPSGQSELVNGVVLTGVGGIGKTALVGRAIDRLRDDIEDPWSIVVHGGSWNPPQLIEDIAATGAGAGVGDHQDQSLALTAITEALRNQRLLIVFDDFEQNLTVGGDDFLDPGFAEVFGELCHAAERGKILVTSRYPIPRPVPLLRVEVPRLSDAELGRLLLRLPALRELSSADRDTVVQAVGGHPRLLEFVDALLRGKAGTARLPEVTERLRRLAEQERVELARSAAKAPDAAEATRQAIALGARDMLLGELLDLLTPAEREALLQAAVSRVPLIGDDLAFAVHEREPSDEDRAAMAAHIGRLLGFTLVTSRDDGVLVESWVREALVDLQGERRLDRHRRAALMCHRIVAANRAGFEDLTEAVYHLRAADRFDELAMFAEKLLPSLDGELTVAAFLGEVTPGFPTDHVAYLELVRRERDALEATGSTAAAAAKGEEVVALTAGLVENEPQDPEALIELSSALDSQGRLLRHLGRMAEARDHYEQALGIDAHLCEVDPEDAQYQRNLGTSYQKIAQLALDCAEIGPAREAADQSLRIRQRLVDADPDNPVLHDDLGVGLVTLAAVCRAGDDAAQARQLVEQALAIWRPLVEAHPENENLLANLLDAVSALADLIGSAGAESEQARELIMEAASIVNRLAEANPGSIAYQRELLISYWQLGDMDLGAGDLACARQHFVGAVTLAERLADADPDSIDGQRDLATAFRRMADYSIANGEPQEVRGNLERSLEIAQTLVHRFPDNGAFHRDLARAGERLGGWVSDAGEPALARTLFDQALATWRRRVALDPGDLGARLAQAGVHDRLAELAQAAGDPARARRQWQRALAIVEKLHAETPTEESRNRLALYQTKLG</sequence>
<dbReference type="SMART" id="SM00028">
    <property type="entry name" value="TPR"/>
    <property type="match status" value="3"/>
</dbReference>